<keyword evidence="3" id="KW-1185">Reference proteome</keyword>
<feature type="region of interest" description="Disordered" evidence="1">
    <location>
        <begin position="1"/>
        <end position="29"/>
    </location>
</feature>
<gene>
    <name evidence="2" type="ORF">ILUMI_27069</name>
</gene>
<comment type="caution">
    <text evidence="2">The sequence shown here is derived from an EMBL/GenBank/DDBJ whole genome shotgun (WGS) entry which is preliminary data.</text>
</comment>
<dbReference type="AlphaFoldDB" id="A0A8K0FVS2"/>
<evidence type="ECO:0000313" key="3">
    <source>
        <dbReference type="Proteomes" id="UP000801492"/>
    </source>
</evidence>
<reference evidence="2" key="1">
    <citation type="submission" date="2019-08" db="EMBL/GenBank/DDBJ databases">
        <title>The genome of the North American firefly Photinus pyralis.</title>
        <authorList>
            <consortium name="Photinus pyralis genome working group"/>
            <person name="Fallon T.R."/>
            <person name="Sander Lower S.E."/>
            <person name="Weng J.-K."/>
        </authorList>
    </citation>
    <scope>NUCLEOTIDE SEQUENCE</scope>
    <source>
        <strain evidence="2">TRF0915ILg1</strain>
        <tissue evidence="2">Whole body</tissue>
    </source>
</reference>
<proteinExistence type="predicted"/>
<evidence type="ECO:0000256" key="1">
    <source>
        <dbReference type="SAM" id="MobiDB-lite"/>
    </source>
</evidence>
<name>A0A8K0FVS2_IGNLU</name>
<evidence type="ECO:0000313" key="2">
    <source>
        <dbReference type="EMBL" id="KAF2879105.1"/>
    </source>
</evidence>
<protein>
    <submittedName>
        <fullName evidence="2">Uncharacterized protein</fullName>
    </submittedName>
</protein>
<sequence>MFGVSTQIESHQKSPNSSPTRRQSGYSTSRSLNGFLVPLASWPREITGRGSGDDTHITEMDTIVYDIIGKGSPVLDGLPIPESSGSNSSEAVVPVVSNKPIDDVRREEESISSVSNSKLTRTVGSKGVKRFRLRETNNEEQQLKIQKFKEQSTALNLKNHKRHLEIIELENRLSLLPSQLIKDFLAKNYNI</sequence>
<dbReference type="EMBL" id="VTPC01091230">
    <property type="protein sequence ID" value="KAF2879105.1"/>
    <property type="molecule type" value="Genomic_DNA"/>
</dbReference>
<dbReference type="Proteomes" id="UP000801492">
    <property type="component" value="Unassembled WGS sequence"/>
</dbReference>
<organism evidence="2 3">
    <name type="scientific">Ignelater luminosus</name>
    <name type="common">Cucubano</name>
    <name type="synonym">Pyrophorus luminosus</name>
    <dbReference type="NCBI Taxonomy" id="2038154"/>
    <lineage>
        <taxon>Eukaryota</taxon>
        <taxon>Metazoa</taxon>
        <taxon>Ecdysozoa</taxon>
        <taxon>Arthropoda</taxon>
        <taxon>Hexapoda</taxon>
        <taxon>Insecta</taxon>
        <taxon>Pterygota</taxon>
        <taxon>Neoptera</taxon>
        <taxon>Endopterygota</taxon>
        <taxon>Coleoptera</taxon>
        <taxon>Polyphaga</taxon>
        <taxon>Elateriformia</taxon>
        <taxon>Elateroidea</taxon>
        <taxon>Elateridae</taxon>
        <taxon>Agrypninae</taxon>
        <taxon>Pyrophorini</taxon>
        <taxon>Ignelater</taxon>
    </lineage>
</organism>
<accession>A0A8K0FVS2</accession>